<dbReference type="WBParaSite" id="Csp11.Scaffold630.g17603.t1">
    <property type="protein sequence ID" value="Csp11.Scaffold630.g17603.t1"/>
    <property type="gene ID" value="Csp11.Scaffold630.g17603"/>
</dbReference>
<name>A0A1I7UN03_9PELO</name>
<proteinExistence type="predicted"/>
<keyword evidence="1" id="KW-1185">Reference proteome</keyword>
<sequence>MSQSSSPEPDPIPTGNTLLTNISPCDALTQFLRNCTQTSNVQTGTALLATHQAAVSEARPDIADAMSNFKNPIAPIPTGFFDSSKA</sequence>
<dbReference type="Proteomes" id="UP000095282">
    <property type="component" value="Unplaced"/>
</dbReference>
<evidence type="ECO:0000313" key="1">
    <source>
        <dbReference type="Proteomes" id="UP000095282"/>
    </source>
</evidence>
<evidence type="ECO:0000313" key="2">
    <source>
        <dbReference type="WBParaSite" id="Csp11.Scaffold630.g17603.t1"/>
    </source>
</evidence>
<dbReference type="AlphaFoldDB" id="A0A1I7UN03"/>
<protein>
    <submittedName>
        <fullName evidence="2">Uncharacterized protein</fullName>
    </submittedName>
</protein>
<accession>A0A1I7UN03</accession>
<organism evidence="1 2">
    <name type="scientific">Caenorhabditis tropicalis</name>
    <dbReference type="NCBI Taxonomy" id="1561998"/>
    <lineage>
        <taxon>Eukaryota</taxon>
        <taxon>Metazoa</taxon>
        <taxon>Ecdysozoa</taxon>
        <taxon>Nematoda</taxon>
        <taxon>Chromadorea</taxon>
        <taxon>Rhabditida</taxon>
        <taxon>Rhabditina</taxon>
        <taxon>Rhabditomorpha</taxon>
        <taxon>Rhabditoidea</taxon>
        <taxon>Rhabditidae</taxon>
        <taxon>Peloderinae</taxon>
        <taxon>Caenorhabditis</taxon>
    </lineage>
</organism>
<reference evidence="2" key="1">
    <citation type="submission" date="2016-11" db="UniProtKB">
        <authorList>
            <consortium name="WormBaseParasite"/>
        </authorList>
    </citation>
    <scope>IDENTIFICATION</scope>
</reference>